<name>A0ABT2I0R4_9SPHN</name>
<accession>A0ABT2I0R4</accession>
<protein>
    <recommendedName>
        <fullName evidence="4">Polysaccharide chain length determinant N-terminal domain-containing protein</fullName>
    </recommendedName>
</protein>
<keyword evidence="1" id="KW-1133">Transmembrane helix</keyword>
<organism evidence="2 3">
    <name type="scientific">Novosphingobium mangrovi</name>
    <name type="common">ex Huang et al. 2023</name>
    <dbReference type="NCBI Taxonomy" id="2976432"/>
    <lineage>
        <taxon>Bacteria</taxon>
        <taxon>Pseudomonadati</taxon>
        <taxon>Pseudomonadota</taxon>
        <taxon>Alphaproteobacteria</taxon>
        <taxon>Sphingomonadales</taxon>
        <taxon>Sphingomonadaceae</taxon>
        <taxon>Novosphingobium</taxon>
    </lineage>
</organism>
<gene>
    <name evidence="2" type="ORF">NZK81_02370</name>
</gene>
<comment type="caution">
    <text evidence="2">The sequence shown here is derived from an EMBL/GenBank/DDBJ whole genome shotgun (WGS) entry which is preliminary data.</text>
</comment>
<evidence type="ECO:0000313" key="3">
    <source>
        <dbReference type="Proteomes" id="UP001165583"/>
    </source>
</evidence>
<sequence>MLGLNWLRICRAHWVTIALATVTCLLTALMVARSLPKTYVGSARVEADNLEPDPLTGKYLSRTVLSRFSETQTAIIGDPLVTEPAALKLGYVISPPGGDTSNPAYLRSLRSSARGVSQQTDVRWDANAPFFDINFFSDSPQDAQHGAAIVREVYLDRMLEVRRKNDLERLETIREEGAKVASALDSAMKRKRDFEQANNVHLFDDNSDSISLALQALSGSPRLAQEAAARRVPRNQQAFGQIASLDAALASAQIQLGPNHPTVLALQARRAALVAQAVNPAASAGSAPQVVGTAGAITAQTARLLEDRGKLQPARLIASEVSVLSQRAIVLTGQAAVLQQAIASSHTGLKPIGDATASPKPVSPNIPVIAALALVIGFVLGVQISVVIELLNRRVRGADDLDDLDVPVLVAYNRKKVYQTDTGEPEPLVA</sequence>
<feature type="transmembrane region" description="Helical" evidence="1">
    <location>
        <begin position="368"/>
        <end position="391"/>
    </location>
</feature>
<dbReference type="PANTHER" id="PTHR32309">
    <property type="entry name" value="TYROSINE-PROTEIN KINASE"/>
    <property type="match status" value="1"/>
</dbReference>
<dbReference type="PANTHER" id="PTHR32309:SF13">
    <property type="entry name" value="FERRIC ENTEROBACTIN TRANSPORT PROTEIN FEPE"/>
    <property type="match status" value="1"/>
</dbReference>
<keyword evidence="1" id="KW-0472">Membrane</keyword>
<evidence type="ECO:0000256" key="1">
    <source>
        <dbReference type="SAM" id="Phobius"/>
    </source>
</evidence>
<dbReference type="EMBL" id="JANZXA010000001">
    <property type="protein sequence ID" value="MCT2398385.1"/>
    <property type="molecule type" value="Genomic_DNA"/>
</dbReference>
<proteinExistence type="predicted"/>
<evidence type="ECO:0008006" key="4">
    <source>
        <dbReference type="Google" id="ProtNLM"/>
    </source>
</evidence>
<keyword evidence="1" id="KW-0812">Transmembrane</keyword>
<evidence type="ECO:0000313" key="2">
    <source>
        <dbReference type="EMBL" id="MCT2398385.1"/>
    </source>
</evidence>
<reference evidence="2" key="1">
    <citation type="submission" date="2022-09" db="EMBL/GenBank/DDBJ databases">
        <title>Novosphingobium sp. Nov., a polycyclic aromatic hydrocarbon-degrading bacterium isolated form mangrove sediments in HongKong.</title>
        <authorList>
            <person name="Hu Z."/>
        </authorList>
    </citation>
    <scope>NUCLEOTIDE SEQUENCE</scope>
    <source>
        <strain evidence="2">HK4-1</strain>
    </source>
</reference>
<dbReference type="Proteomes" id="UP001165583">
    <property type="component" value="Unassembled WGS sequence"/>
</dbReference>
<dbReference type="InterPro" id="IPR050445">
    <property type="entry name" value="Bact_polysacc_biosynth/exp"/>
</dbReference>
<keyword evidence="3" id="KW-1185">Reference proteome</keyword>
<feature type="transmembrane region" description="Helical" evidence="1">
    <location>
        <begin position="12"/>
        <end position="32"/>
    </location>
</feature>
<dbReference type="RefSeq" id="WP_260043516.1">
    <property type="nucleotide sequence ID" value="NZ_JANZXA010000001.1"/>
</dbReference>